<keyword evidence="9 12" id="KW-0472">Membrane</keyword>
<dbReference type="PANTHER" id="PTHR11689:SF136">
    <property type="entry name" value="H(+)_CL(-) EXCHANGE TRANSPORTER 7"/>
    <property type="match status" value="1"/>
</dbReference>
<reference evidence="16" key="1">
    <citation type="journal article" date="2021" name="Evol. Appl.">
        <title>The genome of the Pyrenean desman and the effects of bottlenecks and inbreeding on the genomic landscape of an endangered species.</title>
        <authorList>
            <person name="Escoda L."/>
            <person name="Castresana J."/>
        </authorList>
    </citation>
    <scope>NUCLEOTIDE SEQUENCE</scope>
    <source>
        <strain evidence="16">IBE-C5619</strain>
    </source>
</reference>
<keyword evidence="3" id="KW-0050">Antiport</keyword>
<evidence type="ECO:0000259" key="15">
    <source>
        <dbReference type="PROSITE" id="PS51371"/>
    </source>
</evidence>
<dbReference type="InterPro" id="IPR014743">
    <property type="entry name" value="Cl-channel_core"/>
</dbReference>
<evidence type="ECO:0000256" key="5">
    <source>
        <dbReference type="ARBA" id="ARBA00022737"/>
    </source>
</evidence>
<feature type="compositionally biased region" description="Low complexity" evidence="14">
    <location>
        <begin position="1716"/>
        <end position="1731"/>
    </location>
</feature>
<evidence type="ECO:0000313" key="17">
    <source>
        <dbReference type="Proteomes" id="UP000700334"/>
    </source>
</evidence>
<dbReference type="SUPFAM" id="SSF81340">
    <property type="entry name" value="Clc chloride channel"/>
    <property type="match status" value="1"/>
</dbReference>
<dbReference type="Gene3D" id="1.10.3080.10">
    <property type="entry name" value="Clc chloride channel"/>
    <property type="match status" value="1"/>
</dbReference>
<feature type="transmembrane region" description="Helical" evidence="12">
    <location>
        <begin position="1088"/>
        <end position="1111"/>
    </location>
</feature>
<keyword evidence="17" id="KW-1185">Reference proteome</keyword>
<evidence type="ECO:0000256" key="2">
    <source>
        <dbReference type="ARBA" id="ARBA00022448"/>
    </source>
</evidence>
<dbReference type="PRINTS" id="PR00762">
    <property type="entry name" value="CLCHANNEL"/>
</dbReference>
<dbReference type="GO" id="GO:0005765">
    <property type="term" value="C:lysosomal membrane"/>
    <property type="evidence" value="ECO:0007669"/>
    <property type="project" value="TreeGrafter"/>
</dbReference>
<dbReference type="CDD" id="cd04591">
    <property type="entry name" value="CBS_pair_voltage-gated_CLC_euk_bac"/>
    <property type="match status" value="1"/>
</dbReference>
<feature type="region of interest" description="Disordered" evidence="14">
    <location>
        <begin position="196"/>
        <end position="229"/>
    </location>
</feature>
<feature type="compositionally biased region" description="Basic and acidic residues" evidence="14">
    <location>
        <begin position="673"/>
        <end position="691"/>
    </location>
</feature>
<feature type="region of interest" description="Disordered" evidence="14">
    <location>
        <begin position="118"/>
        <end position="169"/>
    </location>
</feature>
<keyword evidence="6 12" id="KW-1133">Transmembrane helix</keyword>
<evidence type="ECO:0000256" key="11">
    <source>
        <dbReference type="PROSITE-ProRule" id="PRU00703"/>
    </source>
</evidence>
<keyword evidence="2 12" id="KW-0813">Transport</keyword>
<feature type="transmembrane region" description="Helical" evidence="12">
    <location>
        <begin position="1027"/>
        <end position="1045"/>
    </location>
</feature>
<feature type="transmembrane region" description="Helical" evidence="12">
    <location>
        <begin position="1374"/>
        <end position="1397"/>
    </location>
</feature>
<dbReference type="InterPro" id="IPR030476">
    <property type="entry name" value="Pentaxin_CS"/>
</dbReference>
<feature type="compositionally biased region" description="Pro residues" evidence="14">
    <location>
        <begin position="252"/>
        <end position="261"/>
    </location>
</feature>
<feature type="region of interest" description="Disordered" evidence="14">
    <location>
        <begin position="2102"/>
        <end position="2124"/>
    </location>
</feature>
<feature type="domain" description="CBS" evidence="15">
    <location>
        <begin position="1633"/>
        <end position="1691"/>
    </location>
</feature>
<feature type="transmembrane region" description="Helical" evidence="12">
    <location>
        <begin position="936"/>
        <end position="956"/>
    </location>
</feature>
<name>A0A8J5ZTJ5_GALPY</name>
<feature type="region of interest" description="Disordered" evidence="14">
    <location>
        <begin position="463"/>
        <end position="486"/>
    </location>
</feature>
<keyword evidence="10 12" id="KW-0868">Chloride</keyword>
<feature type="transmembrane region" description="Helical" evidence="12">
    <location>
        <begin position="1437"/>
        <end position="1458"/>
    </location>
</feature>
<dbReference type="FunFam" id="3.10.580.10:FF:000018">
    <property type="entry name" value="Chloride channel protein"/>
    <property type="match status" value="1"/>
</dbReference>
<feature type="transmembrane region" description="Helical" evidence="12">
    <location>
        <begin position="899"/>
        <end position="924"/>
    </location>
</feature>
<feature type="non-terminal residue" evidence="16">
    <location>
        <position position="2362"/>
    </location>
</feature>
<evidence type="ECO:0000313" key="16">
    <source>
        <dbReference type="EMBL" id="KAG8506372.1"/>
    </source>
</evidence>
<feature type="transmembrane region" description="Helical" evidence="12">
    <location>
        <begin position="1403"/>
        <end position="1425"/>
    </location>
</feature>
<dbReference type="PROSITE" id="PS00289">
    <property type="entry name" value="PTX_1"/>
    <property type="match status" value="1"/>
</dbReference>
<feature type="coiled-coil region" evidence="13">
    <location>
        <begin position="2158"/>
        <end position="2185"/>
    </location>
</feature>
<dbReference type="GO" id="GO:0062158">
    <property type="term" value="F:chloride:proton antiporter activity"/>
    <property type="evidence" value="ECO:0007669"/>
    <property type="project" value="InterPro"/>
</dbReference>
<dbReference type="Gene3D" id="3.10.580.10">
    <property type="entry name" value="CBS-domain"/>
    <property type="match status" value="1"/>
</dbReference>
<dbReference type="InterPro" id="IPR029512">
    <property type="entry name" value="CCDC154"/>
</dbReference>
<keyword evidence="4 12" id="KW-0812">Transmembrane</keyword>
<evidence type="ECO:0000256" key="4">
    <source>
        <dbReference type="ARBA" id="ARBA00022692"/>
    </source>
</evidence>
<feature type="transmembrane region" description="Helical" evidence="12">
    <location>
        <begin position="976"/>
        <end position="997"/>
    </location>
</feature>
<dbReference type="PROSITE" id="PS51371">
    <property type="entry name" value="CBS"/>
    <property type="match status" value="1"/>
</dbReference>
<evidence type="ECO:0000256" key="9">
    <source>
        <dbReference type="ARBA" id="ARBA00023136"/>
    </source>
</evidence>
<feature type="region of interest" description="Disordered" evidence="14">
    <location>
        <begin position="778"/>
        <end position="813"/>
    </location>
</feature>
<dbReference type="CDD" id="cd03685">
    <property type="entry name" value="ClC_6_like"/>
    <property type="match status" value="1"/>
</dbReference>
<keyword evidence="5" id="KW-0677">Repeat</keyword>
<dbReference type="Pfam" id="PF00571">
    <property type="entry name" value="CBS"/>
    <property type="match status" value="1"/>
</dbReference>
<dbReference type="InterPro" id="IPR046342">
    <property type="entry name" value="CBS_dom_sf"/>
</dbReference>
<keyword evidence="7 12" id="KW-0406">Ion transport</keyword>
<evidence type="ECO:0000256" key="8">
    <source>
        <dbReference type="ARBA" id="ARBA00023122"/>
    </source>
</evidence>
<dbReference type="OrthoDB" id="428525at2759"/>
<comment type="caution">
    <text evidence="16">The sequence shown here is derived from an EMBL/GenBank/DDBJ whole genome shotgun (WGS) entry which is preliminary data.</text>
</comment>
<organism evidence="16 17">
    <name type="scientific">Galemys pyrenaicus</name>
    <name type="common">Iberian desman</name>
    <name type="synonym">Pyrenean desman</name>
    <dbReference type="NCBI Taxonomy" id="202257"/>
    <lineage>
        <taxon>Eukaryota</taxon>
        <taxon>Metazoa</taxon>
        <taxon>Chordata</taxon>
        <taxon>Craniata</taxon>
        <taxon>Vertebrata</taxon>
        <taxon>Euteleostomi</taxon>
        <taxon>Mammalia</taxon>
        <taxon>Eutheria</taxon>
        <taxon>Laurasiatheria</taxon>
        <taxon>Eulipotyphla</taxon>
        <taxon>Talpidae</taxon>
        <taxon>Galemys</taxon>
    </lineage>
</organism>
<feature type="region of interest" description="Disordered" evidence="14">
    <location>
        <begin position="672"/>
        <end position="693"/>
    </location>
</feature>
<comment type="similarity">
    <text evidence="12">Belongs to the chloride channel (TC 2.A.49) family.</text>
</comment>
<feature type="region of interest" description="Disordered" evidence="14">
    <location>
        <begin position="568"/>
        <end position="620"/>
    </location>
</feature>
<feature type="transmembrane region" description="Helical" evidence="12">
    <location>
        <begin position="1267"/>
        <end position="1289"/>
    </location>
</feature>
<feature type="compositionally biased region" description="Basic and acidic residues" evidence="14">
    <location>
        <begin position="2106"/>
        <end position="2124"/>
    </location>
</feature>
<dbReference type="InterPro" id="IPR002249">
    <property type="entry name" value="CIC-7"/>
</dbReference>
<accession>A0A8J5ZTJ5</accession>
<evidence type="ECO:0000256" key="1">
    <source>
        <dbReference type="ARBA" id="ARBA00004141"/>
    </source>
</evidence>
<dbReference type="SUPFAM" id="SSF54631">
    <property type="entry name" value="CBS-domain pair"/>
    <property type="match status" value="1"/>
</dbReference>
<feature type="region of interest" description="Disordered" evidence="14">
    <location>
        <begin position="243"/>
        <end position="306"/>
    </location>
</feature>
<evidence type="ECO:0000256" key="3">
    <source>
        <dbReference type="ARBA" id="ARBA00022449"/>
    </source>
</evidence>
<dbReference type="SMART" id="SM00116">
    <property type="entry name" value="CBS"/>
    <property type="match status" value="2"/>
</dbReference>
<comment type="subcellular location">
    <subcellularLocation>
        <location evidence="1 12">Membrane</location>
        <topology evidence="1 12">Multi-pass membrane protein</topology>
    </subcellularLocation>
</comment>
<feature type="transmembrane region" description="Helical" evidence="12">
    <location>
        <begin position="1123"/>
        <end position="1145"/>
    </location>
</feature>
<sequence length="2362" mass="253083">PREALPHTKWASRELPAEADGAGLTRRRLGLTHTLAPASRLAQQSQAMTLVASQPQAALGPPDHLKTRAAGWTPGGRPWTLRWTLGADSRLGVGGAEGRGPPWPLTLDVWALLASRGQLHGPGPAEPSPQGCGAGTASALHLSPGPAPARHWPLPGDTRAPRPGQLEDTAPQDLRTARSEAAPPLPLRHLLRPWVCSGKPPREPTPLQLNPLPQGKGPVRGAEAGRCPGRGLAAEADHLSLQRLPLSSSPRTPAPCAPPPRRLGARSACSPSGPRGHAPVPRAADQEGQPVLSGRRPCPSASRPGTAFAELPLRPLLNGRRHHHVCVSWTSPWAAAGSAQTAGSWLPAPAPRGLRNPRKAPVLGPEQDSAGAGSTARRLVGSTAGPPTWDCALLPREVMSRVPPDAGQRGPVGGSSRRTAVRVCSSAENACPDAGWARAGHAQHGAVQEGTGGEGGAYGGSRLASCLSAPPPAPRRPSGLHGELPPVSRRCPLPLRGSRGAASTSLDADGRASRAVLVMGGALPGTPVGTAPLPRGQQVHRPLFTAAVPQALSWDTWEVQLGLLAGLGTGGRGSPESGRTLQSGLPSRAGSELGHMRTTGPATLQGGPKPACTGSSAQPPRVPPALAWAASACPRPATPAWSQRPAVTASSRPFALACRPPKPAAATCRAATRRQDESGFARPGHSPEDPRPLPYPSFLHPLFSHSARVASAVLGALWLTPRPTPRPWAPPSFPPARDRLPPRLQLPEGRARMRSAAAVRVTWRRRVTAMANVSKKVSWSGRDRDDDEATPLLRGAGRPEAQASEDAPLLNGAGPAVARQLPRSAFFRAGQMSNVELDDELLDPETDPPHPFPREIPHNEKLLSLKYESLDYDNSENQLFLEEERRINHTAFRTVEIKRWVICAMIGILTGLVACFIDIVVENLAGLKYRVVKDRILWVGAWAGLGQGLGGASTGAPLTSVDIDAFTEKGGLSFSLLLWATLNAAFVLVGSVIVAFVEPVAAGSGIPQIKCFLNGVKIPHVVRLKTLAIKVSGVILSVAGGLAVGKEGPMIHSGSVIAAGVSQGRSTSLKRDFKIFEYFRRDTEKRDFVSAGAAAGVSAAFGAPVGGVLFSLEEGASFWNQFLTWRIFFASMISTFTLNFVLSVYHGNAWDLSSPGLINFGRFDSEVIVWPRQLAHRAAGPGQRLSRAAGLGVVAPRGRGAGGRLSTGAGGALLSGRRLSPQNTVYTIHEIPIFIAMGVVGGVLGAVFNALNYWLTMFRIRYIHRPCLQVIEAMLVAAVTATVAFVLIYSSQDCQPLQGSSVSYPLQLFCADGEYSSMAAAFFNTPEKSVVSLFHDPPGSYNPVTLGLFTLAYFFLACWTYGLTVSAGVFIPSLLIGAAWGRLFGISLSYLTGAAIWADPGKYALMGAAAQLGGIVRMTLSLTVIMMEATSSVTYGFPIMLVLMTAKIVGDVFIEGLYDMHIQLQSVPFLHWEAPVTSHSLTAREVMSAPVTCLRRRERVGVIVDVLSDTASNHNGFPVVEPAGNAQVPRLHPPRAQGAPRLPGPGLGGWALPHLLTQSLPLQPTRLQGLILRSQLIVLLKHKVFVERSSRGLVRRRLRLKDFRDAYPRFPPIQSIHVSQDERECTMDLSEFMNPSPYTVPQDASLPRVFKLFRALGLRHLVVVDNLNQVVGLVTRKDLARYRLGKGGLEELSLAQTACDHRQGPGDSSALPLPKLAASTPSSGASPPSLSSTVTLGDLGLLQDGLASPAPLSLEAASGEDGCGRPAPSTPDPEQDSPTRWRRLEQVADLQAEVLGLRGLLRELLRVRAGLRGQDAEPRALQQGAQWAAQAPEREAREGHGVEKGSARPGPCPARAHLPRLSVHGLFVPRLVEVREALTQIRRKQALQDSERKASQQDISLRLAQLMEQLQQEEQDRAVACGALQKGQEEASLRVDHEVARMQAQVTKLGEEMSLRFLKREAKLCGFLQKSFLALEKRMKASENTRLRAESSLREELDGRWQKLREQDEERAQALRVQCEQEERRLVEQCRGLDEAVIQLTTFVRQNQLSLNRVLVAQQEAWWLSAQPVGALGIHGHRLDSGAVLMGRPLPAFWKVLEAPRGGRAGRSDSLSRDTHPRDAKGHLEESQAQELAASLRESLGAAQLAGEQAQRDTLQALERLRDQSQALEASVATLDRQVQELSDRFRALSWKLDLQEQTLGLKLDEVTGGRPGGSRPDSQSWACTAAGARSEWDGARQAWLQSLALSRQEAKAHAHELQERVGGLPRQVGVAAGPCPPLAPLPSAVLSPALQMEALAGRCTLHRSSADLQISAEGRARQLEVETLRQELAALLSSVQLLKEDQPGRKIAEMQGKMAARGRGG</sequence>
<dbReference type="Proteomes" id="UP000700334">
    <property type="component" value="Unassembled WGS sequence"/>
</dbReference>
<dbReference type="EMBL" id="JAGFMF010012160">
    <property type="protein sequence ID" value="KAG8506372.1"/>
    <property type="molecule type" value="Genomic_DNA"/>
</dbReference>
<evidence type="ECO:0000256" key="7">
    <source>
        <dbReference type="ARBA" id="ARBA00023065"/>
    </source>
</evidence>
<dbReference type="InterPro" id="IPR001807">
    <property type="entry name" value="ClC"/>
</dbReference>
<feature type="region of interest" description="Disordered" evidence="14">
    <location>
        <begin position="1752"/>
        <end position="1779"/>
    </location>
</feature>
<evidence type="ECO:0000256" key="12">
    <source>
        <dbReference type="RuleBase" id="RU361221"/>
    </source>
</evidence>
<keyword evidence="8 11" id="KW-0129">CBS domain</keyword>
<dbReference type="Pfam" id="PF15450">
    <property type="entry name" value="CCDC154"/>
    <property type="match status" value="3"/>
</dbReference>
<evidence type="ECO:0000256" key="10">
    <source>
        <dbReference type="ARBA" id="ARBA00023214"/>
    </source>
</evidence>
<dbReference type="Pfam" id="PF00654">
    <property type="entry name" value="Voltage_CLC"/>
    <property type="match status" value="1"/>
</dbReference>
<proteinExistence type="inferred from homology"/>
<dbReference type="GO" id="GO:0005254">
    <property type="term" value="F:chloride channel activity"/>
    <property type="evidence" value="ECO:0007669"/>
    <property type="project" value="UniProtKB-UniRule"/>
</dbReference>
<keyword evidence="13" id="KW-0175">Coiled coil</keyword>
<gene>
    <name evidence="16" type="ORF">J0S82_010289</name>
</gene>
<evidence type="ECO:0000256" key="14">
    <source>
        <dbReference type="SAM" id="MobiDB-lite"/>
    </source>
</evidence>
<dbReference type="PRINTS" id="PR01118">
    <property type="entry name" value="CLCHANNEL7"/>
</dbReference>
<evidence type="ECO:0000256" key="6">
    <source>
        <dbReference type="ARBA" id="ARBA00022989"/>
    </source>
</evidence>
<dbReference type="InterPro" id="IPR000644">
    <property type="entry name" value="CBS_dom"/>
</dbReference>
<dbReference type="PANTHER" id="PTHR11689">
    <property type="entry name" value="CHLORIDE CHANNEL PROTEIN CLC FAMILY MEMBER"/>
    <property type="match status" value="1"/>
</dbReference>
<feature type="region of interest" description="Disordered" evidence="14">
    <location>
        <begin position="1699"/>
        <end position="1731"/>
    </location>
</feature>
<feature type="transmembrane region" description="Helical" evidence="12">
    <location>
        <begin position="1344"/>
        <end position="1362"/>
    </location>
</feature>
<dbReference type="InterPro" id="IPR051280">
    <property type="entry name" value="Cl-channel/antiporter"/>
</dbReference>
<feature type="transmembrane region" description="Helical" evidence="12">
    <location>
        <begin position="1231"/>
        <end position="1255"/>
    </location>
</feature>
<feature type="region of interest" description="Disordered" evidence="14">
    <location>
        <begin position="354"/>
        <end position="384"/>
    </location>
</feature>
<protein>
    <recommendedName>
        <fullName evidence="12">Chloride channel protein</fullName>
    </recommendedName>
</protein>
<evidence type="ECO:0000256" key="13">
    <source>
        <dbReference type="SAM" id="Coils"/>
    </source>
</evidence>